<comment type="similarity">
    <text evidence="1">Belongs to the glycosyl hydrolase 53 family.</text>
</comment>
<dbReference type="EMBL" id="VSSQ01003949">
    <property type="protein sequence ID" value="MPM23063.1"/>
    <property type="molecule type" value="Genomic_DNA"/>
</dbReference>
<feature type="domain" description="Bacterial Ig-like" evidence="4">
    <location>
        <begin position="433"/>
        <end position="491"/>
    </location>
</feature>
<name>A0A644Y910_9ZZZZ</name>
<evidence type="ECO:0000313" key="5">
    <source>
        <dbReference type="EMBL" id="MPM23063.1"/>
    </source>
</evidence>
<dbReference type="GO" id="GO:0015926">
    <property type="term" value="F:glucosidase activity"/>
    <property type="evidence" value="ECO:0007669"/>
    <property type="project" value="InterPro"/>
</dbReference>
<protein>
    <recommendedName>
        <fullName evidence="4">Bacterial Ig-like domain-containing protein</fullName>
    </recommendedName>
</protein>
<comment type="caution">
    <text evidence="5">The sequence shown here is derived from an EMBL/GenBank/DDBJ whole genome shotgun (WGS) entry which is preliminary data.</text>
</comment>
<dbReference type="InterPro" id="IPR011081">
    <property type="entry name" value="Big_4"/>
</dbReference>
<keyword evidence="3" id="KW-0326">Glycosidase</keyword>
<dbReference type="GO" id="GO:0045490">
    <property type="term" value="P:pectin catabolic process"/>
    <property type="evidence" value="ECO:0007669"/>
    <property type="project" value="TreeGrafter"/>
</dbReference>
<dbReference type="InterPro" id="IPR011683">
    <property type="entry name" value="Glyco_hydro_53"/>
</dbReference>
<reference evidence="5" key="1">
    <citation type="submission" date="2019-08" db="EMBL/GenBank/DDBJ databases">
        <authorList>
            <person name="Kucharzyk K."/>
            <person name="Murdoch R.W."/>
            <person name="Higgins S."/>
            <person name="Loffler F."/>
        </authorList>
    </citation>
    <scope>NUCLEOTIDE SEQUENCE</scope>
</reference>
<dbReference type="Gene3D" id="2.60.120.260">
    <property type="entry name" value="Galactose-binding domain-like"/>
    <property type="match status" value="1"/>
</dbReference>
<dbReference type="Gene3D" id="3.20.20.80">
    <property type="entry name" value="Glycosidases"/>
    <property type="match status" value="1"/>
</dbReference>
<dbReference type="PROSITE" id="PS51257">
    <property type="entry name" value="PROKAR_LIPOPROTEIN"/>
    <property type="match status" value="1"/>
</dbReference>
<dbReference type="Pfam" id="PF07745">
    <property type="entry name" value="Glyco_hydro_53"/>
    <property type="match status" value="1"/>
</dbReference>
<sequence>MKKLLAALTALLLACAACAPAQTPAEPSAAPVSSDPVEAGVRVEKVDSLSPDFAMGADVSSLLSLEESGVVYYGFDGQQQDALKTFSEAGVNYIRVRVWVDPFDANGNGYGGGDCTAETAAAIGARAAEHGMKLLVDFHYSDFWADPSKQQAPKAWADFTVEQKADAITAYTAESLKTIRDAGADIGMVQIGNETTTGFCGEKTWPAVYQLIGAGAAAVRAFDPNILIAVHFTNPEDGKYKNDAFLLDHYKVDYDVIASSYYPYWHGTLENLVSELKLVADTYGKKVMVAETAWAYTLEDTDGHANTIGEKPNYEKQYSFTVQGQANEISSVIRAVASLGDACVGVFYWEPAWIAVPAESLEARKALWEQYGSGWSSSYASEYDPKDAGVYYGGCACDNQALFDATGHPLESLKTFSYVRTGTVCPVKVDEVAPVYLTVRRNNPITLPETVTAANNDGTTAEIPVVWESVDLDKISASEIGTYSVAGTADGFPVTCYIDLVEENYIDNPSFEDADTSMWVVTPIASGIQTDFQNKKMDAHSGNMSLHFWNADAVEWKAEQVVENLKPGNYRFTISAQGGDIAEGAELYIYAIADGVTYTMPFALNGWVSWQQPVIESIPCQSGNMTVGVYIKCAGGGWGTVDDFLLNPVTP</sequence>
<dbReference type="SUPFAM" id="SSF51445">
    <property type="entry name" value="(Trans)glycosidases"/>
    <property type="match status" value="1"/>
</dbReference>
<dbReference type="PANTHER" id="PTHR34983:SF2">
    <property type="entry name" value="ENDO-BETA-1,4-GALACTANASE"/>
    <property type="match status" value="1"/>
</dbReference>
<dbReference type="AlphaFoldDB" id="A0A644Y910"/>
<dbReference type="Pfam" id="PF07532">
    <property type="entry name" value="Big_4"/>
    <property type="match status" value="1"/>
</dbReference>
<proteinExistence type="inferred from homology"/>
<evidence type="ECO:0000256" key="3">
    <source>
        <dbReference type="ARBA" id="ARBA00023295"/>
    </source>
</evidence>
<dbReference type="PANTHER" id="PTHR34983">
    <property type="entry name" value="ARABINOGALACTAN ENDO-BETA-1,4-GALACTANASE A"/>
    <property type="match status" value="1"/>
</dbReference>
<evidence type="ECO:0000256" key="2">
    <source>
        <dbReference type="ARBA" id="ARBA00022801"/>
    </source>
</evidence>
<dbReference type="InterPro" id="IPR017853">
    <property type="entry name" value="GH"/>
</dbReference>
<organism evidence="5">
    <name type="scientific">bioreactor metagenome</name>
    <dbReference type="NCBI Taxonomy" id="1076179"/>
    <lineage>
        <taxon>unclassified sequences</taxon>
        <taxon>metagenomes</taxon>
        <taxon>ecological metagenomes</taxon>
    </lineage>
</organism>
<keyword evidence="2" id="KW-0378">Hydrolase</keyword>
<evidence type="ECO:0000256" key="1">
    <source>
        <dbReference type="ARBA" id="ARBA00010687"/>
    </source>
</evidence>
<gene>
    <name evidence="5" type="ORF">SDC9_69526</name>
</gene>
<evidence type="ECO:0000259" key="4">
    <source>
        <dbReference type="Pfam" id="PF07532"/>
    </source>
</evidence>
<accession>A0A644Y910</accession>